<evidence type="ECO:0000256" key="4">
    <source>
        <dbReference type="ARBA" id="ARBA00022544"/>
    </source>
</evidence>
<feature type="transmembrane region" description="Helical" evidence="8">
    <location>
        <begin position="83"/>
        <end position="102"/>
    </location>
</feature>
<dbReference type="GO" id="GO:0016020">
    <property type="term" value="C:membrane"/>
    <property type="evidence" value="ECO:0007669"/>
    <property type="project" value="UniProtKB-SubCell"/>
</dbReference>
<gene>
    <name evidence="9" type="ORF">FZC79_07960</name>
</gene>
<dbReference type="InterPro" id="IPR004761">
    <property type="entry name" value="Spore_GerAB"/>
</dbReference>
<organism evidence="9 10">
    <name type="scientific">Rossellomorea vietnamensis</name>
    <dbReference type="NCBI Taxonomy" id="218284"/>
    <lineage>
        <taxon>Bacteria</taxon>
        <taxon>Bacillati</taxon>
        <taxon>Bacillota</taxon>
        <taxon>Bacilli</taxon>
        <taxon>Bacillales</taxon>
        <taxon>Bacillaceae</taxon>
        <taxon>Rossellomorea</taxon>
    </lineage>
</organism>
<evidence type="ECO:0000256" key="1">
    <source>
        <dbReference type="ARBA" id="ARBA00004141"/>
    </source>
</evidence>
<feature type="transmembrane region" description="Helical" evidence="8">
    <location>
        <begin position="41"/>
        <end position="63"/>
    </location>
</feature>
<evidence type="ECO:0000256" key="8">
    <source>
        <dbReference type="SAM" id="Phobius"/>
    </source>
</evidence>
<feature type="transmembrane region" description="Helical" evidence="8">
    <location>
        <begin position="308"/>
        <end position="331"/>
    </location>
</feature>
<sequence length="365" mass="41302">MISPADRRLGTRELFALVTITLGIKFTDMTATLLFKETAQAAWMIPLFSGAVMIIPLICLLKLVKNFKDKNIIDITYQVTGKYIGFIIGMVLFYISFSATVVDSRSYIDIINTMYFTSTSTSQIYFILVGASYFLANRGLLAIGRTAWISLPYIKASLFFIIVLIWNELFFGYLFPFGGYGLKEIAYNGVSYASITSDLLFLTVIYPFFKSYKSFKKATILGIIVASLELAVFFAVYIAFFDYPLIKYIAYPFHEITRMVTFGRYVSNIEALFFAFWSVASLIRFALYLYISTAIFSYTVKIKEFEPLILPFAGLTIMLGLIPENVVQNVLILRSQAILMVTSILIFTIPVALLLIAKLKGELNR</sequence>
<feature type="transmembrane region" description="Helical" evidence="8">
    <location>
        <begin position="337"/>
        <end position="357"/>
    </location>
</feature>
<dbReference type="PANTHER" id="PTHR34975">
    <property type="entry name" value="SPORE GERMINATION PROTEIN A2"/>
    <property type="match status" value="1"/>
</dbReference>
<evidence type="ECO:0000313" key="9">
    <source>
        <dbReference type="EMBL" id="TYR76079.1"/>
    </source>
</evidence>
<name>A0A5D4KGT1_9BACI</name>
<evidence type="ECO:0000256" key="7">
    <source>
        <dbReference type="ARBA" id="ARBA00023136"/>
    </source>
</evidence>
<dbReference type="EMBL" id="VTEH01000004">
    <property type="protein sequence ID" value="TYR76079.1"/>
    <property type="molecule type" value="Genomic_DNA"/>
</dbReference>
<accession>A0A5D4KGT1</accession>
<keyword evidence="4" id="KW-0309">Germination</keyword>
<feature type="transmembrane region" description="Helical" evidence="8">
    <location>
        <begin position="153"/>
        <end position="173"/>
    </location>
</feature>
<evidence type="ECO:0000256" key="6">
    <source>
        <dbReference type="ARBA" id="ARBA00022989"/>
    </source>
</evidence>
<keyword evidence="3" id="KW-0813">Transport</keyword>
<evidence type="ECO:0000313" key="10">
    <source>
        <dbReference type="Proteomes" id="UP000323317"/>
    </source>
</evidence>
<feature type="transmembrane region" description="Helical" evidence="8">
    <location>
        <begin position="271"/>
        <end position="296"/>
    </location>
</feature>
<dbReference type="Proteomes" id="UP000323317">
    <property type="component" value="Unassembled WGS sequence"/>
</dbReference>
<evidence type="ECO:0000256" key="3">
    <source>
        <dbReference type="ARBA" id="ARBA00022448"/>
    </source>
</evidence>
<protein>
    <submittedName>
        <fullName evidence="9">GerAB/ArcD/ProY family transporter</fullName>
    </submittedName>
</protein>
<dbReference type="Pfam" id="PF03845">
    <property type="entry name" value="Spore_permease"/>
    <property type="match status" value="1"/>
</dbReference>
<feature type="transmembrane region" description="Helical" evidence="8">
    <location>
        <begin position="220"/>
        <end position="240"/>
    </location>
</feature>
<evidence type="ECO:0000256" key="2">
    <source>
        <dbReference type="ARBA" id="ARBA00007998"/>
    </source>
</evidence>
<dbReference type="PANTHER" id="PTHR34975:SF2">
    <property type="entry name" value="SPORE GERMINATION PROTEIN A2"/>
    <property type="match status" value="1"/>
</dbReference>
<feature type="transmembrane region" description="Helical" evidence="8">
    <location>
        <begin position="185"/>
        <end position="208"/>
    </location>
</feature>
<feature type="transmembrane region" description="Helical" evidence="8">
    <location>
        <begin position="14"/>
        <end position="35"/>
    </location>
</feature>
<keyword evidence="5 8" id="KW-0812">Transmembrane</keyword>
<comment type="caution">
    <text evidence="9">The sequence shown here is derived from an EMBL/GenBank/DDBJ whole genome shotgun (WGS) entry which is preliminary data.</text>
</comment>
<comment type="similarity">
    <text evidence="2">Belongs to the amino acid-polyamine-organocation (APC) superfamily. Spore germination protein (SGP) (TC 2.A.3.9) family.</text>
</comment>
<dbReference type="AlphaFoldDB" id="A0A5D4KGT1"/>
<comment type="subcellular location">
    <subcellularLocation>
        <location evidence="1">Membrane</location>
        <topology evidence="1">Multi-pass membrane protein</topology>
    </subcellularLocation>
</comment>
<dbReference type="RefSeq" id="WP_148946297.1">
    <property type="nucleotide sequence ID" value="NZ_VTEH01000004.1"/>
</dbReference>
<reference evidence="9 10" key="1">
    <citation type="submission" date="2019-08" db="EMBL/GenBank/DDBJ databases">
        <title>Bacillus genomes from the desert of Cuatro Cienegas, Coahuila.</title>
        <authorList>
            <person name="Olmedo-Alvarez G."/>
        </authorList>
    </citation>
    <scope>NUCLEOTIDE SEQUENCE [LARGE SCALE GENOMIC DNA]</scope>
    <source>
        <strain evidence="9 10">CH40_1T</strain>
    </source>
</reference>
<keyword evidence="7 8" id="KW-0472">Membrane</keyword>
<feature type="transmembrane region" description="Helical" evidence="8">
    <location>
        <begin position="122"/>
        <end position="141"/>
    </location>
</feature>
<keyword evidence="6 8" id="KW-1133">Transmembrane helix</keyword>
<evidence type="ECO:0000256" key="5">
    <source>
        <dbReference type="ARBA" id="ARBA00022692"/>
    </source>
</evidence>
<dbReference type="GO" id="GO:0009847">
    <property type="term" value="P:spore germination"/>
    <property type="evidence" value="ECO:0007669"/>
    <property type="project" value="InterPro"/>
</dbReference>
<proteinExistence type="inferred from homology"/>